<evidence type="ECO:0000313" key="2">
    <source>
        <dbReference type="EMBL" id="OIQ74074.1"/>
    </source>
</evidence>
<dbReference type="InterPro" id="IPR013976">
    <property type="entry name" value="HDOD"/>
</dbReference>
<dbReference type="SUPFAM" id="SSF109604">
    <property type="entry name" value="HD-domain/PDEase-like"/>
    <property type="match status" value="1"/>
</dbReference>
<dbReference type="Gene3D" id="1.10.3210.10">
    <property type="entry name" value="Hypothetical protein af1432"/>
    <property type="match status" value="1"/>
</dbReference>
<dbReference type="PANTHER" id="PTHR33525">
    <property type="match status" value="1"/>
</dbReference>
<protein>
    <submittedName>
        <fullName evidence="2">HDOD domain protein</fullName>
    </submittedName>
</protein>
<comment type="caution">
    <text evidence="2">The sequence shown here is derived from an EMBL/GenBank/DDBJ whole genome shotgun (WGS) entry which is preliminary data.</text>
</comment>
<dbReference type="InterPro" id="IPR052340">
    <property type="entry name" value="RNase_Y/CdgJ"/>
</dbReference>
<evidence type="ECO:0000259" key="1">
    <source>
        <dbReference type="PROSITE" id="PS51833"/>
    </source>
</evidence>
<gene>
    <name evidence="2" type="ORF">GALL_442820</name>
</gene>
<reference evidence="2" key="1">
    <citation type="submission" date="2016-10" db="EMBL/GenBank/DDBJ databases">
        <title>Sequence of Gallionella enrichment culture.</title>
        <authorList>
            <person name="Poehlein A."/>
            <person name="Muehling M."/>
            <person name="Daniel R."/>
        </authorList>
    </citation>
    <scope>NUCLEOTIDE SEQUENCE</scope>
</reference>
<feature type="domain" description="HDOD" evidence="1">
    <location>
        <begin position="13"/>
        <end position="204"/>
    </location>
</feature>
<dbReference type="AlphaFoldDB" id="A0A1J5PSG5"/>
<sequence>MSSLDSFFSTVKLPSISEVAHQLIKTLNNEKISVTQVRDIIAQDPALTAKLLRLANSAEFGLPRGVGSLDAAIQMVGMARVRTLSLGACMSESFPALPGLNLQEFWHTSMACAAYAQWLAAALGMDAQQAWLTGMMLRLGELLIGQADPGALAEIERLPHLPGARWEREKRLIGFSEGQVTAKLARLWNFPMQISQALERAYDPLVDQAFSRLGAVLHLAGILADIPAASAEAVDTLPHDVLAALALDVAWMKTNFPRSDVFINVS</sequence>
<name>A0A1J5PSG5_9ZZZZ</name>
<dbReference type="PANTHER" id="PTHR33525:SF3">
    <property type="entry name" value="RIBONUCLEASE Y"/>
    <property type="match status" value="1"/>
</dbReference>
<dbReference type="PROSITE" id="PS51833">
    <property type="entry name" value="HDOD"/>
    <property type="match status" value="1"/>
</dbReference>
<organism evidence="2">
    <name type="scientific">mine drainage metagenome</name>
    <dbReference type="NCBI Taxonomy" id="410659"/>
    <lineage>
        <taxon>unclassified sequences</taxon>
        <taxon>metagenomes</taxon>
        <taxon>ecological metagenomes</taxon>
    </lineage>
</organism>
<proteinExistence type="predicted"/>
<dbReference type="EMBL" id="MLJW01002632">
    <property type="protein sequence ID" value="OIQ74074.1"/>
    <property type="molecule type" value="Genomic_DNA"/>
</dbReference>
<accession>A0A1J5PSG5</accession>
<dbReference type="Pfam" id="PF08668">
    <property type="entry name" value="HDOD"/>
    <property type="match status" value="1"/>
</dbReference>